<proteinExistence type="predicted"/>
<sequence length="417" mass="50342">MKTQNISANQISFHLFSTKTFSDEKYLNAWSLKGNRLNLQEWFEFKKANENNFYNKHLENTLKAMQEFKAYFSVDQFEGINLHGDDEWLDFLPSNYTQFYNRLCRDKSKYILHRYYQKNDLTEIGMLKNLSPNFPFWDEKGENFSQNQIDIFIEKDNLAPCFNKYDIYFNSSLELSFNFSDESLEYLINNYNHRINHTFTPKSQDEIQKELNLSKEDKIILELENMFLNLCKGISADYAFMDFSYFFVGYDHTLDSKNNTLKSYPINQDKLIHKRSFKEYIEEYANTYFLNYYSKEFLNELDNQELNKDRLNYYLINYNKIPKNTEEENIQGILSKQKDIDINFVNFIDYKDYVYKNKDDFWEFSAKENSILWEKFLSKNTLKPFPLNFDCSLEEKLLYAKDEQLENILKTHKTFHG</sequence>
<protein>
    <submittedName>
        <fullName evidence="1">Uncharacterized protein</fullName>
    </submittedName>
</protein>
<organism evidence="1">
    <name type="scientific">Campylobacter coli</name>
    <dbReference type="NCBI Taxonomy" id="195"/>
    <lineage>
        <taxon>Bacteria</taxon>
        <taxon>Pseudomonadati</taxon>
        <taxon>Campylobacterota</taxon>
        <taxon>Epsilonproteobacteria</taxon>
        <taxon>Campylobacterales</taxon>
        <taxon>Campylobacteraceae</taxon>
        <taxon>Campylobacter</taxon>
    </lineage>
</organism>
<gene>
    <name evidence="1" type="ORF">CRL21_07630</name>
</gene>
<name>A0A5T1ADE7_CAMCO</name>
<reference evidence="1" key="1">
    <citation type="submission" date="2018-05" db="EMBL/GenBank/DDBJ databases">
        <authorList>
            <consortium name="GenomeTrakr network: Whole genome sequencing for foodborne pathogen traceback"/>
        </authorList>
    </citation>
    <scope>NUCLEOTIDE SEQUENCE</scope>
    <source>
        <strain evidence="1">NC_C3488</strain>
    </source>
</reference>
<accession>A0A5T1ADE7</accession>
<comment type="caution">
    <text evidence="1">The sequence shown here is derived from an EMBL/GenBank/DDBJ whole genome shotgun (WGS) entry which is preliminary data.</text>
</comment>
<dbReference type="AlphaFoldDB" id="A0A5T1ADE7"/>
<dbReference type="EMBL" id="AACIFC010000068">
    <property type="protein sequence ID" value="EAK6720052.1"/>
    <property type="molecule type" value="Genomic_DNA"/>
</dbReference>
<evidence type="ECO:0000313" key="1">
    <source>
        <dbReference type="EMBL" id="EAK6720052.1"/>
    </source>
</evidence>